<proteinExistence type="predicted"/>
<evidence type="ECO:0000313" key="3">
    <source>
        <dbReference type="Proteomes" id="UP000520814"/>
    </source>
</evidence>
<dbReference type="CDD" id="cd01127">
    <property type="entry name" value="TrwB_TraG_TraD_VirD4"/>
    <property type="match status" value="1"/>
</dbReference>
<accession>A0A7W9SR76</accession>
<dbReference type="AlphaFoldDB" id="A0A7W9SR76"/>
<evidence type="ECO:0000256" key="1">
    <source>
        <dbReference type="SAM" id="MobiDB-lite"/>
    </source>
</evidence>
<dbReference type="Proteomes" id="UP000520814">
    <property type="component" value="Unassembled WGS sequence"/>
</dbReference>
<dbReference type="SUPFAM" id="SSF52540">
    <property type="entry name" value="P-loop containing nucleoside triphosphate hydrolases"/>
    <property type="match status" value="1"/>
</dbReference>
<organism evidence="2 3">
    <name type="scientific">Armatimonas rosea</name>
    <dbReference type="NCBI Taxonomy" id="685828"/>
    <lineage>
        <taxon>Bacteria</taxon>
        <taxon>Bacillati</taxon>
        <taxon>Armatimonadota</taxon>
        <taxon>Armatimonadia</taxon>
        <taxon>Armatimonadales</taxon>
        <taxon>Armatimonadaceae</taxon>
        <taxon>Armatimonas</taxon>
    </lineage>
</organism>
<evidence type="ECO:0008006" key="4">
    <source>
        <dbReference type="Google" id="ProtNLM"/>
    </source>
</evidence>
<feature type="compositionally biased region" description="Pro residues" evidence="1">
    <location>
        <begin position="571"/>
        <end position="586"/>
    </location>
</feature>
<reference evidence="2 3" key="1">
    <citation type="submission" date="2020-08" db="EMBL/GenBank/DDBJ databases">
        <title>Genomic Encyclopedia of Type Strains, Phase IV (KMG-IV): sequencing the most valuable type-strain genomes for metagenomic binning, comparative biology and taxonomic classification.</title>
        <authorList>
            <person name="Goeker M."/>
        </authorList>
    </citation>
    <scope>NUCLEOTIDE SEQUENCE [LARGE SCALE GENOMIC DNA]</scope>
    <source>
        <strain evidence="2 3">DSM 23562</strain>
    </source>
</reference>
<dbReference type="InterPro" id="IPR027417">
    <property type="entry name" value="P-loop_NTPase"/>
</dbReference>
<comment type="caution">
    <text evidence="2">The sequence shown here is derived from an EMBL/GenBank/DDBJ whole genome shotgun (WGS) entry which is preliminary data.</text>
</comment>
<dbReference type="Gene3D" id="3.40.50.300">
    <property type="entry name" value="P-loop containing nucleotide triphosphate hydrolases"/>
    <property type="match status" value="1"/>
</dbReference>
<protein>
    <recommendedName>
        <fullName evidence="4">TraD/TraG TraM recognition site domain-containing protein</fullName>
    </recommendedName>
</protein>
<dbReference type="PANTHER" id="PTHR30121">
    <property type="entry name" value="UNCHARACTERIZED PROTEIN YJGR-RELATED"/>
    <property type="match status" value="1"/>
</dbReference>
<dbReference type="InterPro" id="IPR051162">
    <property type="entry name" value="T4SS_component"/>
</dbReference>
<evidence type="ECO:0000313" key="2">
    <source>
        <dbReference type="EMBL" id="MBB6050753.1"/>
    </source>
</evidence>
<feature type="compositionally biased region" description="Basic and acidic residues" evidence="1">
    <location>
        <begin position="527"/>
        <end position="542"/>
    </location>
</feature>
<feature type="region of interest" description="Disordered" evidence="1">
    <location>
        <begin position="518"/>
        <end position="595"/>
    </location>
</feature>
<name>A0A7W9SR76_ARMRO</name>
<dbReference type="EMBL" id="JACHGW010000002">
    <property type="protein sequence ID" value="MBB6050753.1"/>
    <property type="molecule type" value="Genomic_DNA"/>
</dbReference>
<gene>
    <name evidence="2" type="ORF">HNQ39_002544</name>
</gene>
<keyword evidence="3" id="KW-1185">Reference proteome</keyword>
<dbReference type="RefSeq" id="WP_184196287.1">
    <property type="nucleotide sequence ID" value="NZ_JACHGW010000002.1"/>
</dbReference>
<dbReference type="PANTHER" id="PTHR30121:SF6">
    <property type="entry name" value="SLR6007 PROTEIN"/>
    <property type="match status" value="1"/>
</dbReference>
<sequence length="595" mass="66202">MGKSRLYLSLLRQQLEQGDSVVMLDPKPDTIHQVMALALELGIPPEKIAYLAPQFESIGVPGWNLFLAEPGRNPIQAAKQFSSLFEGLVGELGARMRPFLENLLLLLFLHGNMSLLELMHCLGDSRYRDVLVHAPVEAADPFIISQIREFFARFGQLSQSDQTLTLAALQNKLQTLSYSSYFRALLCAQSNSLSLPLLWQEQRIVVVHMDEVLLGVKEAHFLGGLLVNSLYQAMLQKPDGGARAVVLAIDELGQLIPFLSTSVLESIVTLARSKRLRLQVATQNFSQLSSELQTRLMSSASTRVFFRLGPQDARLVTSTFSAGSAPSAASITVNCATGRGRGEAELEPVSWTQEVLDDEGEPLRISSEDWEDFQRRVALADLYETSTSGQDDNVLLLALERIVGAHGILRLYTRDPLTGQNVALRTYLKGLAPWKDFHFSGSDVVRLVIQFPQPGTPRVQQRSISDLNEFWMGRLQRMGKQSIAAYLDGDVHLLRTLDTDLPDTDSEPFQAYLRAVLQSGGQPPERIAQDHREREERRKQLMEEQVPVPENAPTTDERPAARQRRKSSPPEVVPPGDTPVLKPIPTPQEDDDGSI</sequence>